<keyword evidence="6" id="KW-0325">Glycoprotein</keyword>
<evidence type="ECO:0000256" key="3">
    <source>
        <dbReference type="ARBA" id="ARBA00022729"/>
    </source>
</evidence>
<keyword evidence="9" id="KW-1185">Reference proteome</keyword>
<reference evidence="8 9" key="1">
    <citation type="journal article" date="2022" name="Nat. Ecol. Evol.">
        <title>A masculinizing supergene underlies an exaggerated male reproductive morph in a spider.</title>
        <authorList>
            <person name="Hendrickx F."/>
            <person name="De Corte Z."/>
            <person name="Sonet G."/>
            <person name="Van Belleghem S.M."/>
            <person name="Kostlbacher S."/>
            <person name="Vangestel C."/>
        </authorList>
    </citation>
    <scope>NUCLEOTIDE SEQUENCE [LARGE SCALE GENOMIC DNA]</scope>
    <source>
        <strain evidence="8">W744_W776</strain>
    </source>
</reference>
<feature type="transmembrane region" description="Helical" evidence="7">
    <location>
        <begin position="6"/>
        <end position="23"/>
    </location>
</feature>
<dbReference type="PANTHER" id="PTHR31386:SF2">
    <property type="entry name" value="SIMILAR TO RIKEN CDNA 2510039O18"/>
    <property type="match status" value="1"/>
</dbReference>
<keyword evidence="4 7" id="KW-1133">Transmembrane helix</keyword>
<accession>A0AAV6VI08</accession>
<comment type="caution">
    <text evidence="8">The sequence shown here is derived from an EMBL/GenBank/DDBJ whole genome shotgun (WGS) entry which is preliminary data.</text>
</comment>
<comment type="subcellular location">
    <subcellularLocation>
        <location evidence="1">Membrane</location>
        <topology evidence="1">Single-pass type I membrane protein</topology>
    </subcellularLocation>
</comment>
<evidence type="ECO:0000313" key="8">
    <source>
        <dbReference type="EMBL" id="KAG8196090.1"/>
    </source>
</evidence>
<evidence type="ECO:0000256" key="1">
    <source>
        <dbReference type="ARBA" id="ARBA00004479"/>
    </source>
</evidence>
<gene>
    <name evidence="8" type="ORF">JTE90_007829</name>
</gene>
<feature type="transmembrane region" description="Helical" evidence="7">
    <location>
        <begin position="602"/>
        <end position="624"/>
    </location>
</feature>
<sequence>MKMNNGLWAIGPLLKVILSFSFCRRHTKPKSMLYDLCDLFRRCKRGLDGYMSLRKAFLLAIIIFGFLLYVGPSLFRWLRKRTPIMIDPNIGCIATNMHALLRESQNFDASVYRTYEPDEPYFLPYVGNGKIGVPLDKKEELYLYYKRSLSIPISYHPLVQVDIPGASNQEGLAVHYTNGIAYKFQCFSMRRRSVSVIHQVYAYRITPSLLIQQIEIMNPLSEDLTLILRQESSTSSENTPLVMTLPNGNKFEYKVFSEEIKIVDSSKTMIISIAATKVPGTITIPPKSSKKIVIRTSVHYSEPSSVPASETIRQKLESQTQMDLRNALDTDILYLRMKHIEAWKKLWHSGFTISISRAQGALNGDKINATLYYMMSNSRDYSSETDITPKQRFSYQKFLYVPDKCYSGHHTLQASTLWSDLKTIEDVNKVVHLWFLTLSKQGCHRILQAGAEGVMQAMILSFGGFKFSDHHLEFDTEPKDLHRDLTFRRIVYGNATHVNVSVIVQEDNKAIIYTALDRSDKDYYACDGGCLDPPVKLGSELVQLPVKLTSPITAILYITADKQHMEELKHTIHVAEVVEAPAHEHHIIALHRHGHQLGGLPAFFWVSIAFLIAVFHLFLAKLIYNEYCGSQEKARGRYVV</sequence>
<dbReference type="InterPro" id="IPR018795">
    <property type="entry name" value="K2013-like"/>
</dbReference>
<name>A0AAV6VI08_9ARAC</name>
<evidence type="ECO:0000256" key="7">
    <source>
        <dbReference type="SAM" id="Phobius"/>
    </source>
</evidence>
<feature type="transmembrane region" description="Helical" evidence="7">
    <location>
        <begin position="56"/>
        <end position="78"/>
    </location>
</feature>
<evidence type="ECO:0000256" key="2">
    <source>
        <dbReference type="ARBA" id="ARBA00022692"/>
    </source>
</evidence>
<protein>
    <submittedName>
        <fullName evidence="8">Uncharacterized protein</fullName>
    </submittedName>
</protein>
<organism evidence="8 9">
    <name type="scientific">Oedothorax gibbosus</name>
    <dbReference type="NCBI Taxonomy" id="931172"/>
    <lineage>
        <taxon>Eukaryota</taxon>
        <taxon>Metazoa</taxon>
        <taxon>Ecdysozoa</taxon>
        <taxon>Arthropoda</taxon>
        <taxon>Chelicerata</taxon>
        <taxon>Arachnida</taxon>
        <taxon>Araneae</taxon>
        <taxon>Araneomorphae</taxon>
        <taxon>Entelegynae</taxon>
        <taxon>Araneoidea</taxon>
        <taxon>Linyphiidae</taxon>
        <taxon>Erigoninae</taxon>
        <taxon>Oedothorax</taxon>
    </lineage>
</organism>
<keyword evidence="5 7" id="KW-0472">Membrane</keyword>
<evidence type="ECO:0000256" key="5">
    <source>
        <dbReference type="ARBA" id="ARBA00023136"/>
    </source>
</evidence>
<keyword evidence="3" id="KW-0732">Signal</keyword>
<dbReference type="PANTHER" id="PTHR31386">
    <property type="entry name" value="UNCHARACTERIZED PROTEIN KIAA2013"/>
    <property type="match status" value="1"/>
</dbReference>
<evidence type="ECO:0000256" key="4">
    <source>
        <dbReference type="ARBA" id="ARBA00022989"/>
    </source>
</evidence>
<dbReference type="Proteomes" id="UP000827092">
    <property type="component" value="Unassembled WGS sequence"/>
</dbReference>
<dbReference type="AlphaFoldDB" id="A0AAV6VI08"/>
<proteinExistence type="predicted"/>
<evidence type="ECO:0000256" key="6">
    <source>
        <dbReference type="ARBA" id="ARBA00023180"/>
    </source>
</evidence>
<dbReference type="GO" id="GO:0016020">
    <property type="term" value="C:membrane"/>
    <property type="evidence" value="ECO:0007669"/>
    <property type="project" value="UniProtKB-SubCell"/>
</dbReference>
<keyword evidence="2 7" id="KW-0812">Transmembrane</keyword>
<dbReference type="Pfam" id="PF10222">
    <property type="entry name" value="DUF2152"/>
    <property type="match status" value="1"/>
</dbReference>
<evidence type="ECO:0000313" key="9">
    <source>
        <dbReference type="Proteomes" id="UP000827092"/>
    </source>
</evidence>
<dbReference type="EMBL" id="JAFNEN010000074">
    <property type="protein sequence ID" value="KAG8196090.1"/>
    <property type="molecule type" value="Genomic_DNA"/>
</dbReference>